<reference evidence="2" key="1">
    <citation type="submission" date="2021-10" db="EMBL/GenBank/DDBJ databases">
        <title>Anaerobic single-cell dispensing facilitates the cultivation of human gut bacteria.</title>
        <authorList>
            <person name="Afrizal A."/>
        </authorList>
    </citation>
    <scope>NUCLEOTIDE SEQUENCE</scope>
    <source>
        <strain evidence="2">CLA-AA-H204</strain>
    </source>
</reference>
<sequence>MLKKLTKLVTNNFGLKVAALFFSVVLWLVVVNIDDPTQAKNFTTSITITNSDYMTQQGKYFEAKDSNLQVTFKVSTVRSVMKNLSNTDFRAVADMENVEQVDGVYRVPIEITATRYASAVNFQGKTQYMEVNVEDLMLSQFSIKAKTVGDAAENYAVGDVRVSPNILKVTGPESVVNQIDHVEATIDVTGASADLTDSVVPVVYNANGEAVDTSKLNFNIDKVTISATILNIRNLSVEIEPSGTVADGFVCTGVTINPNKIAIKGTPEALNAAGSIVIPSDQLDISDATGNVVKTINISSYLPDDVEVVDADNLNVEVTAVVEQIVSESYSIPVENIAIQNLKEGYEAVFAESTVTITLKGLRNDLDKLMADSIKGNVNAAGLAEGNHTVTVTLELDDSLYSVNGTQSAVITITKKSEDTSDTTNTGNDNGTHTGSNGGTETGTGSTNGNNTNNGNSEED</sequence>
<evidence type="ECO:0008006" key="4">
    <source>
        <dbReference type="Google" id="ProtNLM"/>
    </source>
</evidence>
<dbReference type="Proteomes" id="UP001198893">
    <property type="component" value="Unassembled WGS sequence"/>
</dbReference>
<protein>
    <recommendedName>
        <fullName evidence="4">YbbR-like protein</fullName>
    </recommendedName>
</protein>
<feature type="compositionally biased region" description="Low complexity" evidence="1">
    <location>
        <begin position="443"/>
        <end position="460"/>
    </location>
</feature>
<proteinExistence type="predicted"/>
<dbReference type="AlphaFoldDB" id="A0AAW4WLP2"/>
<dbReference type="Gene3D" id="2.170.120.40">
    <property type="entry name" value="YbbR-like domain"/>
    <property type="match status" value="2"/>
</dbReference>
<dbReference type="PANTHER" id="PTHR37804">
    <property type="entry name" value="CDAA REGULATORY PROTEIN CDAR"/>
    <property type="match status" value="1"/>
</dbReference>
<gene>
    <name evidence="2" type="ORF">LKD47_10450</name>
</gene>
<accession>A0AAW4WLP2</accession>
<feature type="compositionally biased region" description="Low complexity" evidence="1">
    <location>
        <begin position="422"/>
        <end position="435"/>
    </location>
</feature>
<evidence type="ECO:0000313" key="3">
    <source>
        <dbReference type="Proteomes" id="UP001198893"/>
    </source>
</evidence>
<name>A0AAW4WLP2_9FIRM</name>
<dbReference type="Pfam" id="PF07949">
    <property type="entry name" value="YbbR"/>
    <property type="match status" value="3"/>
</dbReference>
<dbReference type="PANTHER" id="PTHR37804:SF1">
    <property type="entry name" value="CDAA REGULATORY PROTEIN CDAR"/>
    <property type="match status" value="1"/>
</dbReference>
<feature type="region of interest" description="Disordered" evidence="1">
    <location>
        <begin position="417"/>
        <end position="460"/>
    </location>
</feature>
<dbReference type="RefSeq" id="WP_022244509.1">
    <property type="nucleotide sequence ID" value="NZ_JAJEQW010000011.1"/>
</dbReference>
<evidence type="ECO:0000313" key="2">
    <source>
        <dbReference type="EMBL" id="MCC2242717.1"/>
    </source>
</evidence>
<evidence type="ECO:0000256" key="1">
    <source>
        <dbReference type="SAM" id="MobiDB-lite"/>
    </source>
</evidence>
<dbReference type="InterPro" id="IPR053154">
    <property type="entry name" value="c-di-AMP_regulator"/>
</dbReference>
<dbReference type="Gene3D" id="2.170.120.30">
    <property type="match status" value="2"/>
</dbReference>
<dbReference type="InterPro" id="IPR012505">
    <property type="entry name" value="YbbR"/>
</dbReference>
<comment type="caution">
    <text evidence="2">The sequence shown here is derived from an EMBL/GenBank/DDBJ whole genome shotgun (WGS) entry which is preliminary data.</text>
</comment>
<dbReference type="EMBL" id="JAJEQW010000011">
    <property type="protein sequence ID" value="MCC2242717.1"/>
    <property type="molecule type" value="Genomic_DNA"/>
</dbReference>
<organism evidence="2 3">
    <name type="scientific">Roseburia amylophila</name>
    <dbReference type="NCBI Taxonomy" id="2981794"/>
    <lineage>
        <taxon>Bacteria</taxon>
        <taxon>Bacillati</taxon>
        <taxon>Bacillota</taxon>
        <taxon>Clostridia</taxon>
        <taxon>Lachnospirales</taxon>
        <taxon>Lachnospiraceae</taxon>
        <taxon>Roseburia</taxon>
    </lineage>
</organism>